<comment type="subcellular location">
    <subcellularLocation>
        <location evidence="1">Cell membrane</location>
        <topology evidence="1">Multi-pass membrane protein</topology>
    </subcellularLocation>
</comment>
<organism evidence="10 11">
    <name type="scientific">Lapillicoccus jejuensis</name>
    <dbReference type="NCBI Taxonomy" id="402171"/>
    <lineage>
        <taxon>Bacteria</taxon>
        <taxon>Bacillati</taxon>
        <taxon>Actinomycetota</taxon>
        <taxon>Actinomycetes</taxon>
        <taxon>Micrococcales</taxon>
        <taxon>Intrasporangiaceae</taxon>
        <taxon>Lapillicoccus</taxon>
    </lineage>
</organism>
<feature type="transmembrane region" description="Helical" evidence="8">
    <location>
        <begin position="261"/>
        <end position="282"/>
    </location>
</feature>
<dbReference type="GO" id="GO:0005886">
    <property type="term" value="C:plasma membrane"/>
    <property type="evidence" value="ECO:0007669"/>
    <property type="project" value="UniProtKB-SubCell"/>
</dbReference>
<evidence type="ECO:0000256" key="5">
    <source>
        <dbReference type="ARBA" id="ARBA00022989"/>
    </source>
</evidence>
<dbReference type="GO" id="GO:0022857">
    <property type="term" value="F:transmembrane transporter activity"/>
    <property type="evidence" value="ECO:0007669"/>
    <property type="project" value="InterPro"/>
</dbReference>
<evidence type="ECO:0000256" key="3">
    <source>
        <dbReference type="ARBA" id="ARBA00022475"/>
    </source>
</evidence>
<gene>
    <name evidence="10" type="ORF">FB458_3349</name>
</gene>
<keyword evidence="6 8" id="KW-0472">Membrane</keyword>
<evidence type="ECO:0000313" key="10">
    <source>
        <dbReference type="EMBL" id="TQJ10230.1"/>
    </source>
</evidence>
<feature type="transmembrane region" description="Helical" evidence="8">
    <location>
        <begin position="91"/>
        <end position="108"/>
    </location>
</feature>
<feature type="transmembrane region" description="Helical" evidence="8">
    <location>
        <begin position="303"/>
        <end position="325"/>
    </location>
</feature>
<evidence type="ECO:0000256" key="7">
    <source>
        <dbReference type="SAM" id="MobiDB-lite"/>
    </source>
</evidence>
<comment type="caution">
    <text evidence="10">The sequence shown here is derived from an EMBL/GenBank/DDBJ whole genome shotgun (WGS) entry which is preliminary data.</text>
</comment>
<proteinExistence type="predicted"/>
<dbReference type="PANTHER" id="PTHR42718:SF42">
    <property type="entry name" value="EXPORT PROTEIN"/>
    <property type="match status" value="1"/>
</dbReference>
<feature type="transmembrane region" description="Helical" evidence="8">
    <location>
        <begin position="337"/>
        <end position="356"/>
    </location>
</feature>
<dbReference type="InterPro" id="IPR011701">
    <property type="entry name" value="MFS"/>
</dbReference>
<keyword evidence="3" id="KW-1003">Cell membrane</keyword>
<evidence type="ECO:0000313" key="11">
    <source>
        <dbReference type="Proteomes" id="UP000317893"/>
    </source>
</evidence>
<dbReference type="CDD" id="cd17321">
    <property type="entry name" value="MFS_MMR_MDR_like"/>
    <property type="match status" value="1"/>
</dbReference>
<dbReference type="PROSITE" id="PS50850">
    <property type="entry name" value="MFS"/>
    <property type="match status" value="1"/>
</dbReference>
<evidence type="ECO:0000256" key="4">
    <source>
        <dbReference type="ARBA" id="ARBA00022692"/>
    </source>
</evidence>
<dbReference type="SUPFAM" id="SSF103473">
    <property type="entry name" value="MFS general substrate transporter"/>
    <property type="match status" value="1"/>
</dbReference>
<dbReference type="Gene3D" id="1.20.1720.10">
    <property type="entry name" value="Multidrug resistance protein D"/>
    <property type="match status" value="1"/>
</dbReference>
<feature type="transmembrane region" description="Helical" evidence="8">
    <location>
        <begin position="235"/>
        <end position="255"/>
    </location>
</feature>
<feature type="transmembrane region" description="Helical" evidence="8">
    <location>
        <begin position="391"/>
        <end position="420"/>
    </location>
</feature>
<dbReference type="AlphaFoldDB" id="A0A542E4G3"/>
<dbReference type="EMBL" id="VFMN01000001">
    <property type="protein sequence ID" value="TQJ10230.1"/>
    <property type="molecule type" value="Genomic_DNA"/>
</dbReference>
<dbReference type="InterPro" id="IPR004638">
    <property type="entry name" value="EmrB-like"/>
</dbReference>
<dbReference type="Pfam" id="PF07690">
    <property type="entry name" value="MFS_1"/>
    <property type="match status" value="1"/>
</dbReference>
<dbReference type="InterPro" id="IPR020846">
    <property type="entry name" value="MFS_dom"/>
</dbReference>
<evidence type="ECO:0000259" key="9">
    <source>
        <dbReference type="PROSITE" id="PS50850"/>
    </source>
</evidence>
<feature type="transmembrane region" description="Helical" evidence="8">
    <location>
        <begin position="140"/>
        <end position="161"/>
    </location>
</feature>
<dbReference type="PANTHER" id="PTHR42718">
    <property type="entry name" value="MAJOR FACILITATOR SUPERFAMILY MULTIDRUG TRANSPORTER MFSC"/>
    <property type="match status" value="1"/>
</dbReference>
<feature type="domain" description="Major facilitator superfamily (MFS) profile" evidence="9">
    <location>
        <begin position="49"/>
        <end position="495"/>
    </location>
</feature>
<keyword evidence="5 8" id="KW-1133">Transmembrane helix</keyword>
<name>A0A542E4G3_9MICO</name>
<feature type="transmembrane region" description="Helical" evidence="8">
    <location>
        <begin position="472"/>
        <end position="491"/>
    </location>
</feature>
<sequence>MRVAASARCHTTAVTTPPPEAHGALPAGGSAGSGGPGLVPLASARGRGIVAAAVLGSGMAMLDSTVVNVAVVRIGDDLDASLADLQWVSNGYLVTLASLILLGGSLGDRLGRRRVFVVGVVWFAVASALCGVALTPWQLIVARVLQGVGAALLTPGSLAMVEATIARPDRARAIGRWTGLGGIAGAAGPFVGGYLVQAASWRWAFLLNVPLAVVTVVVARRCVPETRDEQADRHLDVRGAALAAVALATTTYGFVEATRLGALGTTLVVAVGLLLLGGFVVLEDRERHPMVPPSLFTDRQFTGANVMTLLTYAALGGVLFFLTLQLQTSLRYTPLEAGTATLPLTILMLLLAGRGGELAARIGPRRPMAAGPVLCAAGVALLARVDDGSSYWLGVLPGVAVFGLGLCLLVAPLTATVLAAAPDRYAGTASGVNNAVARTGGLLAVAVLPAAVGLGGADYTQPGVLTAGYRTAMLACSVLLLVGALTSWLLVRDRPLAPQPLA</sequence>
<reference evidence="10 11" key="1">
    <citation type="submission" date="2019-06" db="EMBL/GenBank/DDBJ databases">
        <title>Sequencing the genomes of 1000 actinobacteria strains.</title>
        <authorList>
            <person name="Klenk H.-P."/>
        </authorList>
    </citation>
    <scope>NUCLEOTIDE SEQUENCE [LARGE SCALE GENOMIC DNA]</scope>
    <source>
        <strain evidence="10 11">DSM 18607</strain>
    </source>
</reference>
<feature type="transmembrane region" description="Helical" evidence="8">
    <location>
        <begin position="49"/>
        <end position="71"/>
    </location>
</feature>
<feature type="region of interest" description="Disordered" evidence="7">
    <location>
        <begin position="1"/>
        <end position="29"/>
    </location>
</feature>
<dbReference type="Proteomes" id="UP000317893">
    <property type="component" value="Unassembled WGS sequence"/>
</dbReference>
<feature type="transmembrane region" description="Helical" evidence="8">
    <location>
        <begin position="115"/>
        <end position="134"/>
    </location>
</feature>
<keyword evidence="2" id="KW-0813">Transport</keyword>
<dbReference type="InterPro" id="IPR036259">
    <property type="entry name" value="MFS_trans_sf"/>
</dbReference>
<accession>A0A542E4G3</accession>
<protein>
    <submittedName>
        <fullName evidence="10">EmrB/QacA subfamily drug resistance transporter</fullName>
    </submittedName>
</protein>
<evidence type="ECO:0000256" key="1">
    <source>
        <dbReference type="ARBA" id="ARBA00004651"/>
    </source>
</evidence>
<feature type="transmembrane region" description="Helical" evidence="8">
    <location>
        <begin position="368"/>
        <end position="385"/>
    </location>
</feature>
<evidence type="ECO:0000256" key="6">
    <source>
        <dbReference type="ARBA" id="ARBA00023136"/>
    </source>
</evidence>
<evidence type="ECO:0000256" key="8">
    <source>
        <dbReference type="SAM" id="Phobius"/>
    </source>
</evidence>
<dbReference type="Gene3D" id="1.20.1250.20">
    <property type="entry name" value="MFS general substrate transporter like domains"/>
    <property type="match status" value="1"/>
</dbReference>
<dbReference type="OrthoDB" id="7375466at2"/>
<feature type="transmembrane region" description="Helical" evidence="8">
    <location>
        <begin position="173"/>
        <end position="195"/>
    </location>
</feature>
<dbReference type="NCBIfam" id="TIGR00711">
    <property type="entry name" value="efflux_EmrB"/>
    <property type="match status" value="1"/>
</dbReference>
<keyword evidence="4 8" id="KW-0812">Transmembrane</keyword>
<feature type="transmembrane region" description="Helical" evidence="8">
    <location>
        <begin position="432"/>
        <end position="452"/>
    </location>
</feature>
<keyword evidence="11" id="KW-1185">Reference proteome</keyword>
<feature type="transmembrane region" description="Helical" evidence="8">
    <location>
        <begin position="201"/>
        <end position="223"/>
    </location>
</feature>
<evidence type="ECO:0000256" key="2">
    <source>
        <dbReference type="ARBA" id="ARBA00022448"/>
    </source>
</evidence>